<protein>
    <submittedName>
        <fullName evidence="2">Uncharacterized protein</fullName>
    </submittedName>
</protein>
<evidence type="ECO:0000313" key="2">
    <source>
        <dbReference type="EMBL" id="KAJ8564438.1"/>
    </source>
</evidence>
<name>A0A9Q1MNB0_9SOLA</name>
<accession>A0A9Q1MNB0</accession>
<feature type="compositionally biased region" description="Polar residues" evidence="1">
    <location>
        <begin position="155"/>
        <end position="171"/>
    </location>
</feature>
<evidence type="ECO:0000313" key="3">
    <source>
        <dbReference type="Proteomes" id="UP001152561"/>
    </source>
</evidence>
<keyword evidence="3" id="KW-1185">Reference proteome</keyword>
<dbReference type="EMBL" id="JAJAGQ010000004">
    <property type="protein sequence ID" value="KAJ8564438.1"/>
    <property type="molecule type" value="Genomic_DNA"/>
</dbReference>
<feature type="region of interest" description="Disordered" evidence="1">
    <location>
        <begin position="150"/>
        <end position="171"/>
    </location>
</feature>
<dbReference type="Proteomes" id="UP001152561">
    <property type="component" value="Unassembled WGS sequence"/>
</dbReference>
<dbReference type="AlphaFoldDB" id="A0A9Q1MNB0"/>
<sequence>MATSSVTVLGQGIPREGMRLIKLADAKSIELHLEGIDGGGYDGIPAIRADLEKAATVGIDEIEVDTYMAVQRFLEDLQGQGGKSATTLSAYAHGASTSSTPPLDIPLPHSAGPETIRSAPESIASDVVDPTQPPDILPSDALNFTPPLEIVPAGNTMTPHTESDTVDANTT</sequence>
<evidence type="ECO:0000256" key="1">
    <source>
        <dbReference type="SAM" id="MobiDB-lite"/>
    </source>
</evidence>
<gene>
    <name evidence="2" type="ORF">K7X08_000898</name>
</gene>
<reference evidence="3" key="1">
    <citation type="journal article" date="2023" name="Proc. Natl. Acad. Sci. U.S.A.">
        <title>Genomic and structural basis for evolution of tropane alkaloid biosynthesis.</title>
        <authorList>
            <person name="Wanga Y.-J."/>
            <person name="Taina T."/>
            <person name="Yua J.-Y."/>
            <person name="Lia J."/>
            <person name="Xua B."/>
            <person name="Chenc J."/>
            <person name="D'Auriad J.C."/>
            <person name="Huanga J.-P."/>
            <person name="Huanga S.-X."/>
        </authorList>
    </citation>
    <scope>NUCLEOTIDE SEQUENCE [LARGE SCALE GENOMIC DNA]</scope>
    <source>
        <strain evidence="3">cv. KIB-2019</strain>
    </source>
</reference>
<proteinExistence type="predicted"/>
<organism evidence="2 3">
    <name type="scientific">Anisodus acutangulus</name>
    <dbReference type="NCBI Taxonomy" id="402998"/>
    <lineage>
        <taxon>Eukaryota</taxon>
        <taxon>Viridiplantae</taxon>
        <taxon>Streptophyta</taxon>
        <taxon>Embryophyta</taxon>
        <taxon>Tracheophyta</taxon>
        <taxon>Spermatophyta</taxon>
        <taxon>Magnoliopsida</taxon>
        <taxon>eudicotyledons</taxon>
        <taxon>Gunneridae</taxon>
        <taxon>Pentapetalae</taxon>
        <taxon>asterids</taxon>
        <taxon>lamiids</taxon>
        <taxon>Solanales</taxon>
        <taxon>Solanaceae</taxon>
        <taxon>Solanoideae</taxon>
        <taxon>Hyoscyameae</taxon>
        <taxon>Anisodus</taxon>
    </lineage>
</organism>
<comment type="caution">
    <text evidence="2">The sequence shown here is derived from an EMBL/GenBank/DDBJ whole genome shotgun (WGS) entry which is preliminary data.</text>
</comment>